<accession>A0AA39J5S8</accession>
<protein>
    <submittedName>
        <fullName evidence="2">Uncharacterized protein</fullName>
    </submittedName>
</protein>
<dbReference type="Proteomes" id="UP001175226">
    <property type="component" value="Unassembled WGS sequence"/>
</dbReference>
<comment type="caution">
    <text evidence="2">The sequence shown here is derived from an EMBL/GenBank/DDBJ whole genome shotgun (WGS) entry which is preliminary data.</text>
</comment>
<evidence type="ECO:0000313" key="3">
    <source>
        <dbReference type="Proteomes" id="UP001175226"/>
    </source>
</evidence>
<evidence type="ECO:0000313" key="2">
    <source>
        <dbReference type="EMBL" id="KAK0435324.1"/>
    </source>
</evidence>
<keyword evidence="3" id="KW-1185">Reference proteome</keyword>
<feature type="region of interest" description="Disordered" evidence="1">
    <location>
        <begin position="413"/>
        <end position="463"/>
    </location>
</feature>
<dbReference type="EMBL" id="JAUEPT010000064">
    <property type="protein sequence ID" value="KAK0435324.1"/>
    <property type="molecule type" value="Genomic_DNA"/>
</dbReference>
<organism evidence="2 3">
    <name type="scientific">Armillaria borealis</name>
    <dbReference type="NCBI Taxonomy" id="47425"/>
    <lineage>
        <taxon>Eukaryota</taxon>
        <taxon>Fungi</taxon>
        <taxon>Dikarya</taxon>
        <taxon>Basidiomycota</taxon>
        <taxon>Agaricomycotina</taxon>
        <taxon>Agaricomycetes</taxon>
        <taxon>Agaricomycetidae</taxon>
        <taxon>Agaricales</taxon>
        <taxon>Marasmiineae</taxon>
        <taxon>Physalacriaceae</taxon>
        <taxon>Armillaria</taxon>
    </lineage>
</organism>
<evidence type="ECO:0000256" key="1">
    <source>
        <dbReference type="SAM" id="MobiDB-lite"/>
    </source>
</evidence>
<reference evidence="2" key="1">
    <citation type="submission" date="2023-06" db="EMBL/GenBank/DDBJ databases">
        <authorList>
            <consortium name="Lawrence Berkeley National Laboratory"/>
            <person name="Ahrendt S."/>
            <person name="Sahu N."/>
            <person name="Indic B."/>
            <person name="Wong-Bajracharya J."/>
            <person name="Merenyi Z."/>
            <person name="Ke H.-M."/>
            <person name="Monk M."/>
            <person name="Kocsube S."/>
            <person name="Drula E."/>
            <person name="Lipzen A."/>
            <person name="Balint B."/>
            <person name="Henrissat B."/>
            <person name="Andreopoulos B."/>
            <person name="Martin F.M."/>
            <person name="Harder C.B."/>
            <person name="Rigling D."/>
            <person name="Ford K.L."/>
            <person name="Foster G.D."/>
            <person name="Pangilinan J."/>
            <person name="Papanicolaou A."/>
            <person name="Barry K."/>
            <person name="LaButti K."/>
            <person name="Viragh M."/>
            <person name="Koriabine M."/>
            <person name="Yan M."/>
            <person name="Riley R."/>
            <person name="Champramary S."/>
            <person name="Plett K.L."/>
            <person name="Tsai I.J."/>
            <person name="Slot J."/>
            <person name="Sipos G."/>
            <person name="Plett J."/>
            <person name="Nagy L.G."/>
            <person name="Grigoriev I.V."/>
        </authorList>
    </citation>
    <scope>NUCLEOTIDE SEQUENCE</scope>
    <source>
        <strain evidence="2">FPL87.14</strain>
    </source>
</reference>
<dbReference type="AlphaFoldDB" id="A0AA39J5S8"/>
<name>A0AA39J5S8_9AGAR</name>
<sequence>MTRTIDTVLVALMEWRIVENIIVVALGCLEKVVVRVEEGGSHREVVVVVRGKGECIGGDGGGLATMTGLVMVYNGAVAPSKGVDTVAAVLEALEKSLITVPRNWEWSKKVAAVFEVGSSAARLVLSSCSKKKERITHHATKIDSQVDYAALPPHRHCPILASNHLASPRGSPSSPRRLRAKRREGGAWALKRGKWMYHDVPAVPALSQPTWCLHLERSLPCSLARSDFVDVVWLGMPDGFSDGFFRTALINKETTLFKYPLKHYKITADCQTLAAYRLRIGESRDKKMENRSGSKRVDNGVEYGQIDGRNKEYYEAHLGKREQETGSIPGGALQVRVRHFPNTDRFRSQTALLHPYFRGISPAWNALGTGIARNRCPFVHLFNRYRWTPKSAFCDTESLPRWLYTRFPNIRDRHEQASTKNTPAGAGKTEGESSYVEEDISPLSPHEPDGGYFHAGPVNSTGI</sequence>
<proteinExistence type="predicted"/>
<gene>
    <name evidence="2" type="ORF">EV421DRAFT_2022628</name>
</gene>